<dbReference type="Proteomes" id="UP001283361">
    <property type="component" value="Unassembled WGS sequence"/>
</dbReference>
<proteinExistence type="predicted"/>
<dbReference type="AlphaFoldDB" id="A0AAE0XXT6"/>
<protein>
    <submittedName>
        <fullName evidence="1">Uncharacterized protein</fullName>
    </submittedName>
</protein>
<organism evidence="1 2">
    <name type="scientific">Elysia crispata</name>
    <name type="common">lettuce slug</name>
    <dbReference type="NCBI Taxonomy" id="231223"/>
    <lineage>
        <taxon>Eukaryota</taxon>
        <taxon>Metazoa</taxon>
        <taxon>Spiralia</taxon>
        <taxon>Lophotrochozoa</taxon>
        <taxon>Mollusca</taxon>
        <taxon>Gastropoda</taxon>
        <taxon>Heterobranchia</taxon>
        <taxon>Euthyneura</taxon>
        <taxon>Panpulmonata</taxon>
        <taxon>Sacoglossa</taxon>
        <taxon>Placobranchoidea</taxon>
        <taxon>Plakobranchidae</taxon>
        <taxon>Elysia</taxon>
    </lineage>
</organism>
<evidence type="ECO:0000313" key="2">
    <source>
        <dbReference type="Proteomes" id="UP001283361"/>
    </source>
</evidence>
<sequence>MFYSLKRCQNLVKKYLHVLLWNETCNSSTIKQTPQIPAMARQQEQLVYCLQKRKVLTESSNKKSRPKTL</sequence>
<keyword evidence="2" id="KW-1185">Reference proteome</keyword>
<gene>
    <name evidence="1" type="ORF">RRG08_058383</name>
</gene>
<dbReference type="EMBL" id="JAWDGP010007405">
    <property type="protein sequence ID" value="KAK3720495.1"/>
    <property type="molecule type" value="Genomic_DNA"/>
</dbReference>
<reference evidence="1" key="1">
    <citation type="journal article" date="2023" name="G3 (Bethesda)">
        <title>A reference genome for the long-term kleptoplast-retaining sea slug Elysia crispata morphotype clarki.</title>
        <authorList>
            <person name="Eastman K.E."/>
            <person name="Pendleton A.L."/>
            <person name="Shaikh M.A."/>
            <person name="Suttiyut T."/>
            <person name="Ogas R."/>
            <person name="Tomko P."/>
            <person name="Gavelis G."/>
            <person name="Widhalm J.R."/>
            <person name="Wisecaver J.H."/>
        </authorList>
    </citation>
    <scope>NUCLEOTIDE SEQUENCE</scope>
    <source>
        <strain evidence="1">ECLA1</strain>
    </source>
</reference>
<comment type="caution">
    <text evidence="1">The sequence shown here is derived from an EMBL/GenBank/DDBJ whole genome shotgun (WGS) entry which is preliminary data.</text>
</comment>
<name>A0AAE0XXT6_9GAST</name>
<evidence type="ECO:0000313" key="1">
    <source>
        <dbReference type="EMBL" id="KAK3720495.1"/>
    </source>
</evidence>
<accession>A0AAE0XXT6</accession>